<gene>
    <name evidence="2" type="ORF">PENTCL1PPCAC_23210</name>
</gene>
<evidence type="ECO:0000256" key="1">
    <source>
        <dbReference type="SAM" id="Phobius"/>
    </source>
</evidence>
<dbReference type="Proteomes" id="UP001432027">
    <property type="component" value="Unassembled WGS sequence"/>
</dbReference>
<evidence type="ECO:0000313" key="3">
    <source>
        <dbReference type="Proteomes" id="UP001432027"/>
    </source>
</evidence>
<protein>
    <submittedName>
        <fullName evidence="2">Uncharacterized protein</fullName>
    </submittedName>
</protein>
<accession>A0AAV5U2E0</accession>
<proteinExistence type="predicted"/>
<name>A0AAV5U2E0_9BILA</name>
<reference evidence="2" key="1">
    <citation type="submission" date="2023-10" db="EMBL/GenBank/DDBJ databases">
        <title>Genome assembly of Pristionchus species.</title>
        <authorList>
            <person name="Yoshida K."/>
            <person name="Sommer R.J."/>
        </authorList>
    </citation>
    <scope>NUCLEOTIDE SEQUENCE</scope>
    <source>
        <strain evidence="2">RS0144</strain>
    </source>
</reference>
<keyword evidence="1" id="KW-0812">Transmembrane</keyword>
<dbReference type="AlphaFoldDB" id="A0AAV5U2E0"/>
<evidence type="ECO:0000313" key="2">
    <source>
        <dbReference type="EMBL" id="GMT01036.1"/>
    </source>
</evidence>
<keyword evidence="1" id="KW-0472">Membrane</keyword>
<feature type="non-terminal residue" evidence="2">
    <location>
        <position position="83"/>
    </location>
</feature>
<keyword evidence="3" id="KW-1185">Reference proteome</keyword>
<sequence>MLYHDIPSQSVDIFKVSIPILNLHFILSFSLAFLLFIITYSTPISIYSSLSPSRILISSFPQTQSLYFHPLLFHSSYSSLSYS</sequence>
<comment type="caution">
    <text evidence="2">The sequence shown here is derived from an EMBL/GenBank/DDBJ whole genome shotgun (WGS) entry which is preliminary data.</text>
</comment>
<organism evidence="2 3">
    <name type="scientific">Pristionchus entomophagus</name>
    <dbReference type="NCBI Taxonomy" id="358040"/>
    <lineage>
        <taxon>Eukaryota</taxon>
        <taxon>Metazoa</taxon>
        <taxon>Ecdysozoa</taxon>
        <taxon>Nematoda</taxon>
        <taxon>Chromadorea</taxon>
        <taxon>Rhabditida</taxon>
        <taxon>Rhabditina</taxon>
        <taxon>Diplogasteromorpha</taxon>
        <taxon>Diplogasteroidea</taxon>
        <taxon>Neodiplogasteridae</taxon>
        <taxon>Pristionchus</taxon>
    </lineage>
</organism>
<feature type="transmembrane region" description="Helical" evidence="1">
    <location>
        <begin position="20"/>
        <end position="40"/>
    </location>
</feature>
<dbReference type="EMBL" id="BTSX01000005">
    <property type="protein sequence ID" value="GMT01036.1"/>
    <property type="molecule type" value="Genomic_DNA"/>
</dbReference>
<keyword evidence="1" id="KW-1133">Transmembrane helix</keyword>